<dbReference type="PROSITE" id="PS50112">
    <property type="entry name" value="PAS"/>
    <property type="match status" value="1"/>
</dbReference>
<sequence>MGGLSEALTGVERTFKEDEIIVSKTDMKGRIVYTNQAFLTVADYTEKEMLGQPHSVIRHPDMPRCVFKLLWDTISQGKEIFAYVMNRTKHGDHYWVLAHVTPTFEEDGKTLRGYHSSRRVPDRDALEKIKPLYAELLREEQRHPNKKDGMNAAYQLLIGKLADAGMEYDEFILSL</sequence>
<name>A0A917BVB1_9PROT</name>
<dbReference type="EMBL" id="BMHV01000007">
    <property type="protein sequence ID" value="GGF59968.1"/>
    <property type="molecule type" value="Genomic_DNA"/>
</dbReference>
<dbReference type="InterPro" id="IPR013655">
    <property type="entry name" value="PAS_fold_3"/>
</dbReference>
<gene>
    <name evidence="2" type="ORF">GCM10011332_12030</name>
</gene>
<dbReference type="Pfam" id="PF08447">
    <property type="entry name" value="PAS_3"/>
    <property type="match status" value="1"/>
</dbReference>
<proteinExistence type="predicted"/>
<evidence type="ECO:0000259" key="1">
    <source>
        <dbReference type="PROSITE" id="PS50112"/>
    </source>
</evidence>
<dbReference type="InterPro" id="IPR035965">
    <property type="entry name" value="PAS-like_dom_sf"/>
</dbReference>
<accession>A0A917BVB1</accession>
<comment type="caution">
    <text evidence="2">The sequence shown here is derived from an EMBL/GenBank/DDBJ whole genome shotgun (WGS) entry which is preliminary data.</text>
</comment>
<evidence type="ECO:0000313" key="3">
    <source>
        <dbReference type="Proteomes" id="UP000632498"/>
    </source>
</evidence>
<keyword evidence="3" id="KW-1185">Reference proteome</keyword>
<organism evidence="2 3">
    <name type="scientific">Terasakiella brassicae</name>
    <dbReference type="NCBI Taxonomy" id="1634917"/>
    <lineage>
        <taxon>Bacteria</taxon>
        <taxon>Pseudomonadati</taxon>
        <taxon>Pseudomonadota</taxon>
        <taxon>Alphaproteobacteria</taxon>
        <taxon>Rhodospirillales</taxon>
        <taxon>Terasakiellaceae</taxon>
        <taxon>Terasakiella</taxon>
    </lineage>
</organism>
<feature type="domain" description="PAS" evidence="1">
    <location>
        <begin position="26"/>
        <end position="77"/>
    </location>
</feature>
<dbReference type="Proteomes" id="UP000632498">
    <property type="component" value="Unassembled WGS sequence"/>
</dbReference>
<dbReference type="InterPro" id="IPR000014">
    <property type="entry name" value="PAS"/>
</dbReference>
<evidence type="ECO:0000313" key="2">
    <source>
        <dbReference type="EMBL" id="GGF59968.1"/>
    </source>
</evidence>
<dbReference type="CDD" id="cd00130">
    <property type="entry name" value="PAS"/>
    <property type="match status" value="1"/>
</dbReference>
<dbReference type="NCBIfam" id="TIGR00229">
    <property type="entry name" value="sensory_box"/>
    <property type="match status" value="1"/>
</dbReference>
<dbReference type="SUPFAM" id="SSF55785">
    <property type="entry name" value="PYP-like sensor domain (PAS domain)"/>
    <property type="match status" value="1"/>
</dbReference>
<dbReference type="Gene3D" id="3.30.450.20">
    <property type="entry name" value="PAS domain"/>
    <property type="match status" value="1"/>
</dbReference>
<dbReference type="AlphaFoldDB" id="A0A917BVB1"/>
<reference evidence="2" key="2">
    <citation type="submission" date="2020-09" db="EMBL/GenBank/DDBJ databases">
        <authorList>
            <person name="Sun Q."/>
            <person name="Zhou Y."/>
        </authorList>
    </citation>
    <scope>NUCLEOTIDE SEQUENCE</scope>
    <source>
        <strain evidence="2">CGMCC 1.15254</strain>
    </source>
</reference>
<protein>
    <submittedName>
        <fullName evidence="2">Chemotaxis protein</fullName>
    </submittedName>
</protein>
<reference evidence="2" key="1">
    <citation type="journal article" date="2014" name="Int. J. Syst. Evol. Microbiol.">
        <title>Complete genome sequence of Corynebacterium casei LMG S-19264T (=DSM 44701T), isolated from a smear-ripened cheese.</title>
        <authorList>
            <consortium name="US DOE Joint Genome Institute (JGI-PGF)"/>
            <person name="Walter F."/>
            <person name="Albersmeier A."/>
            <person name="Kalinowski J."/>
            <person name="Ruckert C."/>
        </authorList>
    </citation>
    <scope>NUCLEOTIDE SEQUENCE</scope>
    <source>
        <strain evidence="2">CGMCC 1.15254</strain>
    </source>
</reference>
<dbReference type="RefSeq" id="WP_188662803.1">
    <property type="nucleotide sequence ID" value="NZ_BMHV01000007.1"/>
</dbReference>